<evidence type="ECO:0000256" key="1">
    <source>
        <dbReference type="SAM" id="Coils"/>
    </source>
</evidence>
<dbReference type="NCBIfam" id="TIGR02780">
    <property type="entry name" value="TrbJ_Ti"/>
    <property type="match status" value="1"/>
</dbReference>
<keyword evidence="5" id="KW-1185">Reference proteome</keyword>
<dbReference type="InterPro" id="IPR014147">
    <property type="entry name" value="T4SS_TrbJ"/>
</dbReference>
<evidence type="ECO:0000256" key="2">
    <source>
        <dbReference type="SAM" id="MobiDB-lite"/>
    </source>
</evidence>
<proteinExistence type="predicted"/>
<evidence type="ECO:0000256" key="3">
    <source>
        <dbReference type="SAM" id="SignalP"/>
    </source>
</evidence>
<name>A0ABU0FI09_9HYPH</name>
<feature type="region of interest" description="Disordered" evidence="2">
    <location>
        <begin position="239"/>
        <end position="258"/>
    </location>
</feature>
<dbReference type="EMBL" id="JAUSVK010000001">
    <property type="protein sequence ID" value="MDQ0393764.1"/>
    <property type="molecule type" value="Genomic_DNA"/>
</dbReference>
<feature type="chain" id="PRO_5045055681" evidence="3">
    <location>
        <begin position="36"/>
        <end position="258"/>
    </location>
</feature>
<keyword evidence="3" id="KW-0732">Signal</keyword>
<evidence type="ECO:0000313" key="5">
    <source>
        <dbReference type="Proteomes" id="UP001237448"/>
    </source>
</evidence>
<gene>
    <name evidence="4" type="ORF">J3R73_003556</name>
</gene>
<feature type="coiled-coil region" evidence="1">
    <location>
        <begin position="51"/>
        <end position="110"/>
    </location>
</feature>
<comment type="caution">
    <text evidence="4">The sequence shown here is derived from an EMBL/GenBank/DDBJ whole genome shotgun (WGS) entry which is preliminary data.</text>
</comment>
<dbReference type="NCBIfam" id="NF010448">
    <property type="entry name" value="PRK13874.1"/>
    <property type="match status" value="1"/>
</dbReference>
<sequence length="258" mass="27844">MTRSIRSRSRALRMTAALLTVSVAVIPFMAAPAHAQFGGIVYDPTNYAQNLLTATRALQQINNQITSLQNEATMLINQARNLTSLPFSSLQQLQQSVQRTQQLLGEAQRIAYNVQNIDQAFRTTYGNASMSALDQQLVAEARERWQNTVGGLQDAMRVQAGVVGNIDTNRTQMSALVGQSQGATGALQATQAGNQLLALQAQQLADLTAVVAANGRAQSLSEAERAAAAEQGREQRRRFLTPGSGYQPGNARMFPNGN</sequence>
<feature type="signal peptide" evidence="3">
    <location>
        <begin position="1"/>
        <end position="35"/>
    </location>
</feature>
<dbReference type="Proteomes" id="UP001237448">
    <property type="component" value="Unassembled WGS sequence"/>
</dbReference>
<reference evidence="4 5" key="1">
    <citation type="submission" date="2023-07" db="EMBL/GenBank/DDBJ databases">
        <title>Genomic Encyclopedia of Type Strains, Phase IV (KMG-IV): sequencing the most valuable type-strain genomes for metagenomic binning, comparative biology and taxonomic classification.</title>
        <authorList>
            <person name="Goeker M."/>
        </authorList>
    </citation>
    <scope>NUCLEOTIDE SEQUENCE [LARGE SCALE GENOMIC DNA]</scope>
    <source>
        <strain evidence="4 5">DSM 5896</strain>
    </source>
</reference>
<evidence type="ECO:0000313" key="4">
    <source>
        <dbReference type="EMBL" id="MDQ0393764.1"/>
    </source>
</evidence>
<protein>
    <submittedName>
        <fullName evidence="4">P-type conjugative transfer protein TrbJ</fullName>
    </submittedName>
</protein>
<accession>A0ABU0FI09</accession>
<organism evidence="4 5">
    <name type="scientific">Labrys monachus</name>
    <dbReference type="NCBI Taxonomy" id="217067"/>
    <lineage>
        <taxon>Bacteria</taxon>
        <taxon>Pseudomonadati</taxon>
        <taxon>Pseudomonadota</taxon>
        <taxon>Alphaproteobacteria</taxon>
        <taxon>Hyphomicrobiales</taxon>
        <taxon>Xanthobacteraceae</taxon>
        <taxon>Labrys</taxon>
    </lineage>
</organism>
<dbReference type="RefSeq" id="WP_307429586.1">
    <property type="nucleotide sequence ID" value="NZ_JAUSVK010000001.1"/>
</dbReference>
<keyword evidence="1" id="KW-0175">Coiled coil</keyword>